<reference evidence="1" key="1">
    <citation type="journal article" date="2020" name="Stud. Mycol.">
        <title>101 Dothideomycetes genomes: a test case for predicting lifestyles and emergence of pathogens.</title>
        <authorList>
            <person name="Haridas S."/>
            <person name="Albert R."/>
            <person name="Binder M."/>
            <person name="Bloem J."/>
            <person name="Labutti K."/>
            <person name="Salamov A."/>
            <person name="Andreopoulos B."/>
            <person name="Baker S."/>
            <person name="Barry K."/>
            <person name="Bills G."/>
            <person name="Bluhm B."/>
            <person name="Cannon C."/>
            <person name="Castanera R."/>
            <person name="Culley D."/>
            <person name="Daum C."/>
            <person name="Ezra D."/>
            <person name="Gonzalez J."/>
            <person name="Henrissat B."/>
            <person name="Kuo A."/>
            <person name="Liang C."/>
            <person name="Lipzen A."/>
            <person name="Lutzoni F."/>
            <person name="Magnuson J."/>
            <person name="Mondo S."/>
            <person name="Nolan M."/>
            <person name="Ohm R."/>
            <person name="Pangilinan J."/>
            <person name="Park H.-J."/>
            <person name="Ramirez L."/>
            <person name="Alfaro M."/>
            <person name="Sun H."/>
            <person name="Tritt A."/>
            <person name="Yoshinaga Y."/>
            <person name="Zwiers L.-H."/>
            <person name="Turgeon B."/>
            <person name="Goodwin S."/>
            <person name="Spatafora J."/>
            <person name="Crous P."/>
            <person name="Grigoriev I."/>
        </authorList>
    </citation>
    <scope>NUCLEOTIDE SEQUENCE</scope>
    <source>
        <strain evidence="1">CBS 107.79</strain>
    </source>
</reference>
<evidence type="ECO:0000313" key="2">
    <source>
        <dbReference type="Proteomes" id="UP000800036"/>
    </source>
</evidence>
<dbReference type="Proteomes" id="UP000800036">
    <property type="component" value="Unassembled WGS sequence"/>
</dbReference>
<accession>A0A6A5V633</accession>
<dbReference type="AlphaFoldDB" id="A0A6A5V633"/>
<name>A0A6A5V633_9PLEO</name>
<gene>
    <name evidence="1" type="ORF">BU23DRAFT_155971</name>
</gene>
<sequence length="220" mass="24845">MPAMWFEFSHGQPLGNSRKCPCKHNLTALTRNPGHSHLQTQTGLTVIRIDRRPHKVLALLRGISKVLGLDSRSRLCETSNQFDLVRDMEKRVRQRGYGWTTADRRDSQQQVAYCVEVDVGPSNLHQLLAGFCRVALMTCSLRSDGMPSQTYRTSSSSGGFILGFPQHGSPRSRLRKNTTSQNRLSVFRPFGQPWADNRIGQRTQRGLEGFASFTCILFHV</sequence>
<proteinExistence type="predicted"/>
<organism evidence="1 2">
    <name type="scientific">Bimuria novae-zelandiae CBS 107.79</name>
    <dbReference type="NCBI Taxonomy" id="1447943"/>
    <lineage>
        <taxon>Eukaryota</taxon>
        <taxon>Fungi</taxon>
        <taxon>Dikarya</taxon>
        <taxon>Ascomycota</taxon>
        <taxon>Pezizomycotina</taxon>
        <taxon>Dothideomycetes</taxon>
        <taxon>Pleosporomycetidae</taxon>
        <taxon>Pleosporales</taxon>
        <taxon>Massarineae</taxon>
        <taxon>Didymosphaeriaceae</taxon>
        <taxon>Bimuria</taxon>
    </lineage>
</organism>
<evidence type="ECO:0000313" key="1">
    <source>
        <dbReference type="EMBL" id="KAF1972681.1"/>
    </source>
</evidence>
<protein>
    <submittedName>
        <fullName evidence="1">Uncharacterized protein</fullName>
    </submittedName>
</protein>
<dbReference type="EMBL" id="ML976685">
    <property type="protein sequence ID" value="KAF1972681.1"/>
    <property type="molecule type" value="Genomic_DNA"/>
</dbReference>
<keyword evidence="2" id="KW-1185">Reference proteome</keyword>